<dbReference type="PANTHER" id="PTHR14084">
    <property type="entry name" value="KYNURENINASE"/>
    <property type="match status" value="1"/>
</dbReference>
<gene>
    <name evidence="4 7" type="primary">kynU</name>
    <name evidence="7" type="ORF">EDM56_08390</name>
</gene>
<feature type="binding site" evidence="4">
    <location>
        <begin position="132"/>
        <end position="135"/>
    </location>
    <ligand>
        <name>pyridoxal 5'-phosphate</name>
        <dbReference type="ChEBI" id="CHEBI:597326"/>
    </ligand>
</feature>
<dbReference type="GO" id="GO:0043420">
    <property type="term" value="P:anthranilate metabolic process"/>
    <property type="evidence" value="ECO:0007669"/>
    <property type="project" value="TreeGrafter"/>
</dbReference>
<comment type="caution">
    <text evidence="7">The sequence shown here is derived from an EMBL/GenBank/DDBJ whole genome shotgun (WGS) entry which is preliminary data.</text>
</comment>
<keyword evidence="1 4" id="KW-0662">Pyridine nucleotide biosynthesis</keyword>
<dbReference type="GO" id="GO:0097053">
    <property type="term" value="P:L-kynurenine catabolic process"/>
    <property type="evidence" value="ECO:0007669"/>
    <property type="project" value="UniProtKB-UniRule"/>
</dbReference>
<comment type="catalytic activity">
    <reaction evidence="6">
        <text>3-hydroxy-L-kynurenine + H2O = 3-hydroxyanthranilate + L-alanine + H(+)</text>
        <dbReference type="Rhea" id="RHEA:25143"/>
        <dbReference type="ChEBI" id="CHEBI:15377"/>
        <dbReference type="ChEBI" id="CHEBI:15378"/>
        <dbReference type="ChEBI" id="CHEBI:36559"/>
        <dbReference type="ChEBI" id="CHEBI:57972"/>
        <dbReference type="ChEBI" id="CHEBI:58125"/>
        <dbReference type="EC" id="3.7.1.3"/>
    </reaction>
</comment>
<comment type="pathway">
    <text evidence="4 6">Amino-acid degradation; L-kynurenine degradation; L-alanine and anthranilate from L-kynurenine: step 1/1.</text>
</comment>
<dbReference type="UniPathway" id="UPA00253">
    <property type="reaction ID" value="UER00329"/>
</dbReference>
<feature type="modified residue" description="N6-(pyridoxal phosphate)lysine" evidence="4">
    <location>
        <position position="239"/>
    </location>
</feature>
<dbReference type="InterPro" id="IPR015421">
    <property type="entry name" value="PyrdxlP-dep_Trfase_major"/>
</dbReference>
<evidence type="ECO:0000256" key="4">
    <source>
        <dbReference type="HAMAP-Rule" id="MF_01970"/>
    </source>
</evidence>
<feature type="binding site" evidence="4">
    <location>
        <position position="267"/>
    </location>
    <ligand>
        <name>pyridoxal 5'-phosphate</name>
        <dbReference type="ChEBI" id="CHEBI:597326"/>
    </ligand>
</feature>
<evidence type="ECO:0000256" key="1">
    <source>
        <dbReference type="ARBA" id="ARBA00022642"/>
    </source>
</evidence>
<comment type="function">
    <text evidence="4 6">Catalyzes the cleavage of L-kynurenine (L-Kyn) and L-3-hydroxykynurenine (L-3OHKyn) into anthranilic acid (AA) and 3-hydroxyanthranilic acid (3-OHAA), respectively.</text>
</comment>
<comment type="cofactor">
    <cofactor evidence="4 6">
        <name>pyridoxal 5'-phosphate</name>
        <dbReference type="ChEBI" id="CHEBI:597326"/>
    </cofactor>
</comment>
<dbReference type="AlphaFoldDB" id="A0A3M8DRB5"/>
<dbReference type="GO" id="GO:0030429">
    <property type="term" value="F:kynureninase activity"/>
    <property type="evidence" value="ECO:0007669"/>
    <property type="project" value="UniProtKB-UniRule"/>
</dbReference>
<evidence type="ECO:0000256" key="6">
    <source>
        <dbReference type="PIRNR" id="PIRNR038800"/>
    </source>
</evidence>
<dbReference type="InterPro" id="IPR015424">
    <property type="entry name" value="PyrdxlP-dep_Trfase"/>
</dbReference>
<keyword evidence="3 4" id="KW-0663">Pyridoxal phosphate</keyword>
<dbReference type="GO" id="GO:0009435">
    <property type="term" value="P:NAD+ biosynthetic process"/>
    <property type="evidence" value="ECO:0007669"/>
    <property type="project" value="UniProtKB-UniRule"/>
</dbReference>
<evidence type="ECO:0000256" key="2">
    <source>
        <dbReference type="ARBA" id="ARBA00022801"/>
    </source>
</evidence>
<dbReference type="GO" id="GO:0005737">
    <property type="term" value="C:cytoplasm"/>
    <property type="evidence" value="ECO:0007669"/>
    <property type="project" value="UniProtKB-UniRule"/>
</dbReference>
<dbReference type="Gene3D" id="3.40.640.10">
    <property type="entry name" value="Type I PLP-dependent aspartate aminotransferase-like (Major domain)"/>
    <property type="match status" value="1"/>
</dbReference>
<dbReference type="Proteomes" id="UP000271031">
    <property type="component" value="Unassembled WGS sequence"/>
</dbReference>
<dbReference type="GO" id="GO:0019805">
    <property type="term" value="P:quinolinate biosynthetic process"/>
    <property type="evidence" value="ECO:0007669"/>
    <property type="project" value="UniProtKB-UniRule"/>
</dbReference>
<evidence type="ECO:0000313" key="8">
    <source>
        <dbReference type="Proteomes" id="UP000271031"/>
    </source>
</evidence>
<accession>A0A3M8DRB5</accession>
<evidence type="ECO:0000313" key="7">
    <source>
        <dbReference type="EMBL" id="RNB90514.1"/>
    </source>
</evidence>
<comment type="catalytic activity">
    <reaction evidence="4 6">
        <text>L-kynurenine + H2O = anthranilate + L-alanine + H(+)</text>
        <dbReference type="Rhea" id="RHEA:16813"/>
        <dbReference type="ChEBI" id="CHEBI:15377"/>
        <dbReference type="ChEBI" id="CHEBI:15378"/>
        <dbReference type="ChEBI" id="CHEBI:16567"/>
        <dbReference type="ChEBI" id="CHEBI:57959"/>
        <dbReference type="ChEBI" id="CHEBI:57972"/>
        <dbReference type="EC" id="3.7.1.3"/>
    </reaction>
</comment>
<comment type="subunit">
    <text evidence="4 6">Homodimer.</text>
</comment>
<dbReference type="InterPro" id="IPR015422">
    <property type="entry name" value="PyrdxlP-dep_Trfase_small"/>
</dbReference>
<dbReference type="RefSeq" id="WP_122917440.1">
    <property type="nucleotide sequence ID" value="NZ_RHHQ01000007.1"/>
</dbReference>
<feature type="binding site" evidence="4">
    <location>
        <position position="216"/>
    </location>
    <ligand>
        <name>pyridoxal 5'-phosphate</name>
        <dbReference type="ChEBI" id="CHEBI:597326"/>
    </ligand>
</feature>
<sequence>MSHTSFDPSLAYAEALDANDELAHFRNEFYLKHGTIYLDGNSLGLMSKRSERTLMELIDSWKELGIDGWTQGKYPWFYLSELLGERSASIVGAGPDEVIVTGSTTSNLHVLAATFFTPTPTRNKIIATELDFPSDIYALQSQLNLHDLDPEEHLIRIKSRDGRLIEEEDIIAAMTDDVALIVLPTVLYRSGQLLDIARLTMEAHARGILIGFDGCHSVGAVPHEFSKWDVDFAYWCNYKYLNSGPGGVGGLYVNRKHFGRTPGLTGWYSSRKDKQFDMEHALTPAENAGAFQLGTPHVLSLAPFIGSLEIFTEATMEKLRRKSLALTRYMMDLIAHELDGMGFTIANPQEDHRRGGHVSLEHEEAIRICRTLKEEHHLIPDFRAPNIIRLAPVALYNTYSEVWQCVQILKRIMQEKSYEKYENKRGVVA</sequence>
<dbReference type="InterPro" id="IPR010111">
    <property type="entry name" value="Kynureninase"/>
</dbReference>
<feature type="binding site" evidence="4">
    <location>
        <position position="238"/>
    </location>
    <ligand>
        <name>pyridoxal 5'-phosphate</name>
        <dbReference type="ChEBI" id="CHEBI:597326"/>
    </ligand>
</feature>
<dbReference type="EC" id="3.7.1.3" evidence="4 5"/>
<dbReference type="EMBL" id="RHHQ01000007">
    <property type="protein sequence ID" value="RNB90514.1"/>
    <property type="molecule type" value="Genomic_DNA"/>
</dbReference>
<dbReference type="GO" id="GO:0019441">
    <property type="term" value="P:L-tryptophan catabolic process to kynurenine"/>
    <property type="evidence" value="ECO:0007669"/>
    <property type="project" value="TreeGrafter"/>
</dbReference>
<feature type="binding site" evidence="4">
    <location>
        <position position="105"/>
    </location>
    <ligand>
        <name>pyridoxal 5'-phosphate</name>
        <dbReference type="ChEBI" id="CHEBI:597326"/>
    </ligand>
</feature>
<comment type="similarity">
    <text evidence="4 6">Belongs to the kynureninase family.</text>
</comment>
<organism evidence="7 8">
    <name type="scientific">Brevibacillus fluminis</name>
    <dbReference type="NCBI Taxonomy" id="511487"/>
    <lineage>
        <taxon>Bacteria</taxon>
        <taxon>Bacillati</taxon>
        <taxon>Bacillota</taxon>
        <taxon>Bacilli</taxon>
        <taxon>Bacillales</taxon>
        <taxon>Paenibacillaceae</taxon>
        <taxon>Brevibacillus</taxon>
    </lineage>
</organism>
<dbReference type="PANTHER" id="PTHR14084:SF0">
    <property type="entry name" value="KYNURENINASE"/>
    <property type="match status" value="1"/>
</dbReference>
<dbReference type="NCBIfam" id="TIGR01814">
    <property type="entry name" value="kynureninase"/>
    <property type="match status" value="1"/>
</dbReference>
<proteinExistence type="inferred from homology"/>
<dbReference type="PIRSF" id="PIRSF038800">
    <property type="entry name" value="KYNU"/>
    <property type="match status" value="1"/>
</dbReference>
<comment type="caution">
    <text evidence="4">Lacks conserved residue(s) required for the propagation of feature annotation.</text>
</comment>
<dbReference type="Gene3D" id="3.90.1150.10">
    <property type="entry name" value="Aspartate Aminotransferase, domain 1"/>
    <property type="match status" value="1"/>
</dbReference>
<keyword evidence="2 4" id="KW-0378">Hydrolase</keyword>
<comment type="pathway">
    <text evidence="4 6">Cofactor biosynthesis; NAD(+) biosynthesis; quinolinate from L-kynurenine: step 2/3.</text>
</comment>
<dbReference type="Pfam" id="PF22580">
    <property type="entry name" value="KYNU_C"/>
    <property type="match status" value="1"/>
</dbReference>
<dbReference type="HAMAP" id="MF_01970">
    <property type="entry name" value="Kynureninase"/>
    <property type="match status" value="1"/>
</dbReference>
<evidence type="ECO:0000256" key="5">
    <source>
        <dbReference type="NCBIfam" id="TIGR01814"/>
    </source>
</evidence>
<feature type="binding site" evidence="4">
    <location>
        <position position="213"/>
    </location>
    <ligand>
        <name>pyridoxal 5'-phosphate</name>
        <dbReference type="ChEBI" id="CHEBI:597326"/>
    </ligand>
</feature>
<keyword evidence="8" id="KW-1185">Reference proteome</keyword>
<dbReference type="GO" id="GO:0030170">
    <property type="term" value="F:pyridoxal phosphate binding"/>
    <property type="evidence" value="ECO:0007669"/>
    <property type="project" value="UniProtKB-UniRule"/>
</dbReference>
<reference evidence="7 8" key="1">
    <citation type="submission" date="2018-10" db="EMBL/GenBank/DDBJ databases">
        <title>Phylogenomics of Brevibacillus.</title>
        <authorList>
            <person name="Dunlap C."/>
        </authorList>
    </citation>
    <scope>NUCLEOTIDE SEQUENCE [LARGE SCALE GENOMIC DNA]</scope>
    <source>
        <strain evidence="7 8">JCM 15716</strain>
    </source>
</reference>
<dbReference type="OrthoDB" id="9812626at2"/>
<evidence type="ECO:0000256" key="3">
    <source>
        <dbReference type="ARBA" id="ARBA00022898"/>
    </source>
</evidence>
<protein>
    <recommendedName>
        <fullName evidence="4 5">Kynureninase</fullName>
        <ecNumber evidence="4 5">3.7.1.3</ecNumber>
    </recommendedName>
    <alternativeName>
        <fullName evidence="4">L-kynurenine hydrolase</fullName>
    </alternativeName>
</protein>
<name>A0A3M8DRB5_9BACL</name>
<dbReference type="SUPFAM" id="SSF53383">
    <property type="entry name" value="PLP-dependent transferases"/>
    <property type="match status" value="1"/>
</dbReference>
<feature type="binding site" evidence="4">
    <location>
        <position position="104"/>
    </location>
    <ligand>
        <name>pyridoxal 5'-phosphate</name>
        <dbReference type="ChEBI" id="CHEBI:597326"/>
    </ligand>
</feature>
<feature type="binding site" evidence="4">
    <location>
        <position position="295"/>
    </location>
    <ligand>
        <name>pyridoxal 5'-phosphate</name>
        <dbReference type="ChEBI" id="CHEBI:597326"/>
    </ligand>
</feature>
<dbReference type="UniPathway" id="UPA00334">
    <property type="reaction ID" value="UER00455"/>
</dbReference>